<feature type="compositionally biased region" description="Basic and acidic residues" evidence="4">
    <location>
        <begin position="119"/>
        <end position="131"/>
    </location>
</feature>
<dbReference type="GO" id="GO:0000976">
    <property type="term" value="F:transcription cis-regulatory region binding"/>
    <property type="evidence" value="ECO:0007669"/>
    <property type="project" value="InterPro"/>
</dbReference>
<dbReference type="EMBL" id="JAJTJA010000005">
    <property type="protein sequence ID" value="KAH8699109.1"/>
    <property type="molecule type" value="Genomic_DNA"/>
</dbReference>
<dbReference type="Proteomes" id="UP001201262">
    <property type="component" value="Unassembled WGS sequence"/>
</dbReference>
<comment type="subcellular location">
    <subcellularLocation>
        <location evidence="1">Nucleus</location>
    </subcellularLocation>
</comment>
<evidence type="ECO:0000256" key="2">
    <source>
        <dbReference type="ARBA" id="ARBA00023242"/>
    </source>
</evidence>
<dbReference type="GO" id="GO:0090575">
    <property type="term" value="C:RNA polymerase II transcription regulator complex"/>
    <property type="evidence" value="ECO:0007669"/>
    <property type="project" value="TreeGrafter"/>
</dbReference>
<dbReference type="GeneID" id="70239830"/>
<dbReference type="Gene3D" id="1.20.5.170">
    <property type="match status" value="1"/>
</dbReference>
<dbReference type="SUPFAM" id="SSF57959">
    <property type="entry name" value="Leucine zipper domain"/>
    <property type="match status" value="1"/>
</dbReference>
<feature type="domain" description="BZIP" evidence="5">
    <location>
        <begin position="120"/>
        <end position="183"/>
    </location>
</feature>
<dbReference type="PANTHER" id="PTHR40621">
    <property type="entry name" value="TRANSCRIPTION FACTOR KAPC-RELATED"/>
    <property type="match status" value="1"/>
</dbReference>
<proteinExistence type="predicted"/>
<dbReference type="SMART" id="SM00338">
    <property type="entry name" value="BRLZ"/>
    <property type="match status" value="1"/>
</dbReference>
<keyword evidence="7" id="KW-1185">Reference proteome</keyword>
<sequence length="227" mass="26038">MNFDQTDVLLLPGNPDERYWFYSNQEMNLKEFDYPLDLLTVTSSPSQFNNATSAHDLIQNNSAFDSYMPTPSSSRTTPSPQMSLSRPLHTSSSSAKKEKLGSKKGRSAKTATVSEDETPENKSLRRREQNRIAQRTFRERKDRYIQTLETHIKELNARQHSLEANYKKSTDQVSVLYTQLAELKAELDYWRTGAHNPAPSETEAIPMRNTEAELTHNLQIHPFCSPR</sequence>
<dbReference type="RefSeq" id="XP_046073573.1">
    <property type="nucleotide sequence ID" value="XM_046209543.1"/>
</dbReference>
<evidence type="ECO:0000313" key="6">
    <source>
        <dbReference type="EMBL" id="KAH8699109.1"/>
    </source>
</evidence>
<name>A0AAD4KS21_9EURO</name>
<protein>
    <recommendedName>
        <fullName evidence="5">BZIP domain-containing protein</fullName>
    </recommendedName>
</protein>
<feature type="coiled-coil region" evidence="3">
    <location>
        <begin position="145"/>
        <end position="172"/>
    </location>
</feature>
<dbReference type="Pfam" id="PF00170">
    <property type="entry name" value="bZIP_1"/>
    <property type="match status" value="1"/>
</dbReference>
<comment type="caution">
    <text evidence="6">The sequence shown here is derived from an EMBL/GenBank/DDBJ whole genome shotgun (WGS) entry which is preliminary data.</text>
</comment>
<dbReference type="InterPro" id="IPR050936">
    <property type="entry name" value="AP-1-like"/>
</dbReference>
<evidence type="ECO:0000256" key="4">
    <source>
        <dbReference type="SAM" id="MobiDB-lite"/>
    </source>
</evidence>
<evidence type="ECO:0000259" key="5">
    <source>
        <dbReference type="PROSITE" id="PS50217"/>
    </source>
</evidence>
<gene>
    <name evidence="6" type="ORF">BGW36DRAFT_155137</name>
</gene>
<dbReference type="AlphaFoldDB" id="A0AAD4KS21"/>
<accession>A0AAD4KS21</accession>
<dbReference type="CDD" id="cd14688">
    <property type="entry name" value="bZIP_YAP"/>
    <property type="match status" value="1"/>
</dbReference>
<dbReference type="InterPro" id="IPR046347">
    <property type="entry name" value="bZIP_sf"/>
</dbReference>
<feature type="region of interest" description="Disordered" evidence="4">
    <location>
        <begin position="63"/>
        <end position="131"/>
    </location>
</feature>
<dbReference type="PROSITE" id="PS50217">
    <property type="entry name" value="BZIP"/>
    <property type="match status" value="1"/>
</dbReference>
<evidence type="ECO:0000256" key="3">
    <source>
        <dbReference type="SAM" id="Coils"/>
    </source>
</evidence>
<dbReference type="PANTHER" id="PTHR40621:SF6">
    <property type="entry name" value="AP-1-LIKE TRANSCRIPTION FACTOR YAP1-RELATED"/>
    <property type="match status" value="1"/>
</dbReference>
<evidence type="ECO:0000256" key="1">
    <source>
        <dbReference type="ARBA" id="ARBA00004123"/>
    </source>
</evidence>
<dbReference type="GO" id="GO:0001228">
    <property type="term" value="F:DNA-binding transcription activator activity, RNA polymerase II-specific"/>
    <property type="evidence" value="ECO:0007669"/>
    <property type="project" value="TreeGrafter"/>
</dbReference>
<keyword evidence="3" id="KW-0175">Coiled coil</keyword>
<keyword evidence="2" id="KW-0539">Nucleus</keyword>
<feature type="compositionally biased region" description="Low complexity" evidence="4">
    <location>
        <begin position="69"/>
        <end position="94"/>
    </location>
</feature>
<organism evidence="6 7">
    <name type="scientific">Talaromyces proteolyticus</name>
    <dbReference type="NCBI Taxonomy" id="1131652"/>
    <lineage>
        <taxon>Eukaryota</taxon>
        <taxon>Fungi</taxon>
        <taxon>Dikarya</taxon>
        <taxon>Ascomycota</taxon>
        <taxon>Pezizomycotina</taxon>
        <taxon>Eurotiomycetes</taxon>
        <taxon>Eurotiomycetidae</taxon>
        <taxon>Eurotiales</taxon>
        <taxon>Trichocomaceae</taxon>
        <taxon>Talaromyces</taxon>
        <taxon>Talaromyces sect. Bacilispori</taxon>
    </lineage>
</organism>
<reference evidence="6" key="1">
    <citation type="submission" date="2021-12" db="EMBL/GenBank/DDBJ databases">
        <title>Convergent genome expansion in fungi linked to evolution of root-endophyte symbiosis.</title>
        <authorList>
            <consortium name="DOE Joint Genome Institute"/>
            <person name="Ke Y.-H."/>
            <person name="Bonito G."/>
            <person name="Liao H.-L."/>
            <person name="Looney B."/>
            <person name="Rojas-Flechas A."/>
            <person name="Nash J."/>
            <person name="Hameed K."/>
            <person name="Schadt C."/>
            <person name="Martin F."/>
            <person name="Crous P.W."/>
            <person name="Miettinen O."/>
            <person name="Magnuson J.K."/>
            <person name="Labbe J."/>
            <person name="Jacobson D."/>
            <person name="Doktycz M.J."/>
            <person name="Veneault-Fourrey C."/>
            <person name="Kuo A."/>
            <person name="Mondo S."/>
            <person name="Calhoun S."/>
            <person name="Riley R."/>
            <person name="Ohm R."/>
            <person name="LaButti K."/>
            <person name="Andreopoulos B."/>
            <person name="Pangilinan J."/>
            <person name="Nolan M."/>
            <person name="Tritt A."/>
            <person name="Clum A."/>
            <person name="Lipzen A."/>
            <person name="Daum C."/>
            <person name="Barry K."/>
            <person name="Grigoriev I.V."/>
            <person name="Vilgalys R."/>
        </authorList>
    </citation>
    <scope>NUCLEOTIDE SEQUENCE</scope>
    <source>
        <strain evidence="6">PMI_201</strain>
    </source>
</reference>
<dbReference type="InterPro" id="IPR004827">
    <property type="entry name" value="bZIP"/>
</dbReference>
<evidence type="ECO:0000313" key="7">
    <source>
        <dbReference type="Proteomes" id="UP001201262"/>
    </source>
</evidence>
<dbReference type="PROSITE" id="PS00036">
    <property type="entry name" value="BZIP_BASIC"/>
    <property type="match status" value="1"/>
</dbReference>